<reference evidence="2 3" key="1">
    <citation type="submission" date="2019-12" db="EMBL/GenBank/DDBJ databases">
        <title>Complete genome sequence of Pseudomonas stutzeri.</title>
        <authorList>
            <person name="Lim S.R."/>
            <person name="Kim J.H."/>
        </authorList>
    </citation>
    <scope>NUCLEOTIDE SEQUENCE [LARGE SCALE GENOMIC DNA]</scope>
    <source>
        <strain evidence="2 3">PM101005</strain>
    </source>
</reference>
<dbReference type="EMBL" id="CP046902">
    <property type="protein sequence ID" value="QGZ31983.1"/>
    <property type="molecule type" value="Genomic_DNA"/>
</dbReference>
<proteinExistence type="predicted"/>
<evidence type="ECO:0000313" key="3">
    <source>
        <dbReference type="Proteomes" id="UP000438983"/>
    </source>
</evidence>
<dbReference type="AlphaFoldDB" id="A0A6I6LRN2"/>
<feature type="region of interest" description="Disordered" evidence="1">
    <location>
        <begin position="34"/>
        <end position="88"/>
    </location>
</feature>
<dbReference type="Proteomes" id="UP000438983">
    <property type="component" value="Chromosome"/>
</dbReference>
<gene>
    <name evidence="2" type="ORF">GQA94_18725</name>
</gene>
<evidence type="ECO:0000313" key="2">
    <source>
        <dbReference type="EMBL" id="QGZ31983.1"/>
    </source>
</evidence>
<protein>
    <submittedName>
        <fullName evidence="2">Uncharacterized protein</fullName>
    </submittedName>
</protein>
<evidence type="ECO:0000256" key="1">
    <source>
        <dbReference type="SAM" id="MobiDB-lite"/>
    </source>
</evidence>
<sequence length="88" mass="9694">MPPLRRSPSRISTRFYTDIHAHSVVHGLIADHAGMHNPAIDPRGDTMSKGMDSKKNAKKKPQKTAQQKRLAKREKASGESLLGSHAAR</sequence>
<organism evidence="2 3">
    <name type="scientific">Stutzerimonas stutzeri</name>
    <name type="common">Pseudomonas stutzeri</name>
    <dbReference type="NCBI Taxonomy" id="316"/>
    <lineage>
        <taxon>Bacteria</taxon>
        <taxon>Pseudomonadati</taxon>
        <taxon>Pseudomonadota</taxon>
        <taxon>Gammaproteobacteria</taxon>
        <taxon>Pseudomonadales</taxon>
        <taxon>Pseudomonadaceae</taxon>
        <taxon>Stutzerimonas</taxon>
    </lineage>
</organism>
<dbReference type="RefSeq" id="WP_158189420.1">
    <property type="nucleotide sequence ID" value="NZ_CP046902.1"/>
</dbReference>
<feature type="compositionally biased region" description="Basic and acidic residues" evidence="1">
    <location>
        <begin position="42"/>
        <end position="55"/>
    </location>
</feature>
<name>A0A6I6LRN2_STUST</name>
<accession>A0A6I6LRN2</accession>